<comment type="similarity">
    <text evidence="4">Belongs to the glycosyl hydrolase 24 family.</text>
</comment>
<dbReference type="AlphaFoldDB" id="A0A258FEZ4"/>
<keyword evidence="3" id="KW-1035">Host cytoplasm</keyword>
<protein>
    <recommendedName>
        <fullName evidence="4">Lysozyme</fullName>
        <ecNumber evidence="4">3.2.1.17</ecNumber>
    </recommendedName>
</protein>
<dbReference type="GO" id="GO:0042742">
    <property type="term" value="P:defense response to bacterium"/>
    <property type="evidence" value="ECO:0007669"/>
    <property type="project" value="UniProtKB-KW"/>
</dbReference>
<evidence type="ECO:0000256" key="5">
    <source>
        <dbReference type="SAM" id="MobiDB-lite"/>
    </source>
</evidence>
<dbReference type="EMBL" id="NCEB01000039">
    <property type="protein sequence ID" value="OYX30777.1"/>
    <property type="molecule type" value="Genomic_DNA"/>
</dbReference>
<dbReference type="GO" id="GO:0003796">
    <property type="term" value="F:lysozyme activity"/>
    <property type="evidence" value="ECO:0007669"/>
    <property type="project" value="UniProtKB-EC"/>
</dbReference>
<dbReference type="InterPro" id="IPR002196">
    <property type="entry name" value="Glyco_hydro_24"/>
</dbReference>
<comment type="caution">
    <text evidence="7">The sequence shown here is derived from an EMBL/GenBank/DDBJ whole genome shotgun (WGS) entry which is preliminary data.</text>
</comment>
<evidence type="ECO:0000256" key="1">
    <source>
        <dbReference type="ARBA" id="ARBA00022529"/>
    </source>
</evidence>
<feature type="transmembrane region" description="Helical" evidence="6">
    <location>
        <begin position="468"/>
        <end position="489"/>
    </location>
</feature>
<keyword evidence="4" id="KW-0326">Glycosidase</keyword>
<dbReference type="InterPro" id="IPR023346">
    <property type="entry name" value="Lysozyme-like_dom_sf"/>
</dbReference>
<keyword evidence="6" id="KW-0812">Transmembrane</keyword>
<organism evidence="7 8">
    <name type="scientific">Brevundimonas subvibrioides</name>
    <dbReference type="NCBI Taxonomy" id="74313"/>
    <lineage>
        <taxon>Bacteria</taxon>
        <taxon>Pseudomonadati</taxon>
        <taxon>Pseudomonadota</taxon>
        <taxon>Alphaproteobacteria</taxon>
        <taxon>Caulobacterales</taxon>
        <taxon>Caulobacteraceae</taxon>
        <taxon>Brevundimonas</taxon>
    </lineage>
</organism>
<feature type="transmembrane region" description="Helical" evidence="6">
    <location>
        <begin position="435"/>
        <end position="456"/>
    </location>
</feature>
<feature type="region of interest" description="Disordered" evidence="5">
    <location>
        <begin position="173"/>
        <end position="195"/>
    </location>
</feature>
<keyword evidence="2 4" id="KW-0081">Bacteriolytic enzyme</keyword>
<proteinExistence type="inferred from homology"/>
<keyword evidence="1 4" id="KW-0929">Antimicrobial</keyword>
<keyword evidence="6" id="KW-1133">Transmembrane helix</keyword>
<evidence type="ECO:0000256" key="4">
    <source>
        <dbReference type="RuleBase" id="RU003788"/>
    </source>
</evidence>
<dbReference type="InterPro" id="IPR051018">
    <property type="entry name" value="Bacteriophage_GH24"/>
</dbReference>
<dbReference type="Gene3D" id="1.10.530.40">
    <property type="match status" value="1"/>
</dbReference>
<sequence length="499" mass="51216">MSDASTPVRKISREGIVLIKSFEGFRPRAVQRAEGGWIIGYGHTLSAREGATVSETDAELLLRYDLLPIEKSVNDAAPGGVNQHQFDALVSFGFSVGRERFESSDVLARLIGGAPGEAAEAMMAWPAADVPSAGLRRRAAERALFGADPSRAISLAELLTAPVAEPEAPAEVIAPEPPSSADVAPETVEATEPVDSRGAALAALLGEPEAIVPNFAPGPVTSEPVAVDQAAPPTDSSDLSVAAEDFHAAPSVGVAANDTGADVEPADTSALPDEPFHGATEPPSETLSMEPRPAVAADDAIVGEAAAPAEAPALDVAAFSAQRYAPYGTPIIGPLPFLQPASAPVQEITETAPAAAEAASPAETLVLTSPEDAPPTVFARPSWTADERQEAEAIAQPEAGLFGDDLALTQGGQPLGRADFEGEPPERFDWSETGAFVIMGAVGLTAFGASMAAFRLASEHGGGDETGIIGWVLAVIGVACVGVSSLNLYRRFGLPGGDR</sequence>
<dbReference type="SUPFAM" id="SSF53955">
    <property type="entry name" value="Lysozyme-like"/>
    <property type="match status" value="1"/>
</dbReference>
<dbReference type="EC" id="3.2.1.17" evidence="4"/>
<dbReference type="Proteomes" id="UP000215595">
    <property type="component" value="Unassembled WGS sequence"/>
</dbReference>
<dbReference type="GO" id="GO:0009253">
    <property type="term" value="P:peptidoglycan catabolic process"/>
    <property type="evidence" value="ECO:0007669"/>
    <property type="project" value="InterPro"/>
</dbReference>
<reference evidence="7 8" key="1">
    <citation type="submission" date="2017-03" db="EMBL/GenBank/DDBJ databases">
        <title>Lifting the veil on microbial sulfur biogeochemistry in mining wastewaters.</title>
        <authorList>
            <person name="Kantor R.S."/>
            <person name="Colenbrander Nelson T."/>
            <person name="Marshall S."/>
            <person name="Bennett D."/>
            <person name="Apte S."/>
            <person name="Camacho D."/>
            <person name="Thomas B.C."/>
            <person name="Warren L.A."/>
            <person name="Banfield J.F."/>
        </authorList>
    </citation>
    <scope>NUCLEOTIDE SEQUENCE [LARGE SCALE GENOMIC DNA]</scope>
    <source>
        <strain evidence="7">32-69-9</strain>
    </source>
</reference>
<dbReference type="GO" id="GO:0031640">
    <property type="term" value="P:killing of cells of another organism"/>
    <property type="evidence" value="ECO:0007669"/>
    <property type="project" value="UniProtKB-KW"/>
</dbReference>
<dbReference type="PANTHER" id="PTHR38107">
    <property type="match status" value="1"/>
</dbReference>
<keyword evidence="4" id="KW-0378">Hydrolase</keyword>
<evidence type="ECO:0000256" key="3">
    <source>
        <dbReference type="ARBA" id="ARBA00023200"/>
    </source>
</evidence>
<dbReference type="GO" id="GO:0016998">
    <property type="term" value="P:cell wall macromolecule catabolic process"/>
    <property type="evidence" value="ECO:0007669"/>
    <property type="project" value="InterPro"/>
</dbReference>
<gene>
    <name evidence="7" type="ORF">B7Z01_13790</name>
</gene>
<feature type="region of interest" description="Disordered" evidence="5">
    <location>
        <begin position="256"/>
        <end position="289"/>
    </location>
</feature>
<evidence type="ECO:0000256" key="2">
    <source>
        <dbReference type="ARBA" id="ARBA00022638"/>
    </source>
</evidence>
<dbReference type="PANTHER" id="PTHR38107:SF3">
    <property type="entry name" value="LYSOZYME RRRD-RELATED"/>
    <property type="match status" value="1"/>
</dbReference>
<dbReference type="CDD" id="cd00737">
    <property type="entry name" value="lyz_endolysin_autolysin"/>
    <property type="match status" value="1"/>
</dbReference>
<dbReference type="InterPro" id="IPR023347">
    <property type="entry name" value="Lysozyme_dom_sf"/>
</dbReference>
<accession>A0A258FEZ4</accession>
<keyword evidence="6" id="KW-0472">Membrane</keyword>
<dbReference type="InterPro" id="IPR033907">
    <property type="entry name" value="Endolysin_autolysin"/>
</dbReference>
<comment type="catalytic activity">
    <reaction evidence="4">
        <text>Hydrolysis of (1-&gt;4)-beta-linkages between N-acetylmuramic acid and N-acetyl-D-glucosamine residues in a peptidoglycan and between N-acetyl-D-glucosamine residues in chitodextrins.</text>
        <dbReference type="EC" id="3.2.1.17"/>
    </reaction>
</comment>
<evidence type="ECO:0000256" key="6">
    <source>
        <dbReference type="SAM" id="Phobius"/>
    </source>
</evidence>
<evidence type="ECO:0000313" key="8">
    <source>
        <dbReference type="Proteomes" id="UP000215595"/>
    </source>
</evidence>
<dbReference type="Pfam" id="PF00959">
    <property type="entry name" value="Phage_lysozyme"/>
    <property type="match status" value="1"/>
</dbReference>
<evidence type="ECO:0000313" key="7">
    <source>
        <dbReference type="EMBL" id="OYX30777.1"/>
    </source>
</evidence>
<name>A0A258FEZ4_9CAUL</name>